<organism evidence="2 3">
    <name type="scientific">Nonomuraea turkmeniaca</name>
    <dbReference type="NCBI Taxonomy" id="103838"/>
    <lineage>
        <taxon>Bacteria</taxon>
        <taxon>Bacillati</taxon>
        <taxon>Actinomycetota</taxon>
        <taxon>Actinomycetes</taxon>
        <taxon>Streptosporangiales</taxon>
        <taxon>Streptosporangiaceae</taxon>
        <taxon>Nonomuraea</taxon>
    </lineage>
</organism>
<keyword evidence="2" id="KW-0378">Hydrolase</keyword>
<dbReference type="InterPro" id="IPR029058">
    <property type="entry name" value="AB_hydrolase_fold"/>
</dbReference>
<proteinExistence type="predicted"/>
<dbReference type="Proteomes" id="UP000309128">
    <property type="component" value="Unassembled WGS sequence"/>
</dbReference>
<keyword evidence="3" id="KW-1185">Reference proteome</keyword>
<dbReference type="PANTHER" id="PTHR43194">
    <property type="entry name" value="HYDROLASE ALPHA/BETA FOLD FAMILY"/>
    <property type="match status" value="1"/>
</dbReference>
<dbReference type="InterPro" id="IPR000073">
    <property type="entry name" value="AB_hydrolase_1"/>
</dbReference>
<dbReference type="InterPro" id="IPR050228">
    <property type="entry name" value="Carboxylesterase_BioH"/>
</dbReference>
<dbReference type="PRINTS" id="PR00111">
    <property type="entry name" value="ABHYDROLASE"/>
</dbReference>
<dbReference type="Gene3D" id="3.40.50.1820">
    <property type="entry name" value="alpha/beta hydrolase"/>
    <property type="match status" value="1"/>
</dbReference>
<comment type="caution">
    <text evidence="2">The sequence shown here is derived from an EMBL/GenBank/DDBJ whole genome shotgun (WGS) entry which is preliminary data.</text>
</comment>
<dbReference type="GO" id="GO:0016787">
    <property type="term" value="F:hydrolase activity"/>
    <property type="evidence" value="ECO:0007669"/>
    <property type="project" value="UniProtKB-KW"/>
</dbReference>
<evidence type="ECO:0000259" key="1">
    <source>
        <dbReference type="Pfam" id="PF12697"/>
    </source>
</evidence>
<reference evidence="2 3" key="1">
    <citation type="submission" date="2019-05" db="EMBL/GenBank/DDBJ databases">
        <title>Draft genome sequence of Nonomuraea turkmeniaca DSM 43926.</title>
        <authorList>
            <person name="Saricaoglu S."/>
            <person name="Isik K."/>
        </authorList>
    </citation>
    <scope>NUCLEOTIDE SEQUENCE [LARGE SCALE GENOMIC DNA]</scope>
    <source>
        <strain evidence="2 3">DSM 43926</strain>
    </source>
</reference>
<evidence type="ECO:0000313" key="2">
    <source>
        <dbReference type="EMBL" id="TMR20200.1"/>
    </source>
</evidence>
<dbReference type="EMBL" id="VCKY01000059">
    <property type="protein sequence ID" value="TMR20200.1"/>
    <property type="molecule type" value="Genomic_DNA"/>
</dbReference>
<protein>
    <submittedName>
        <fullName evidence="2">Alpha/beta hydrolase</fullName>
    </submittedName>
</protein>
<dbReference type="AlphaFoldDB" id="A0A5S4FIK3"/>
<gene>
    <name evidence="2" type="ORF">ETD86_19210</name>
</gene>
<dbReference type="OrthoDB" id="27092at2"/>
<dbReference type="SUPFAM" id="SSF53474">
    <property type="entry name" value="alpha/beta-Hydrolases"/>
    <property type="match status" value="1"/>
</dbReference>
<name>A0A5S4FIK3_9ACTN</name>
<dbReference type="Pfam" id="PF12697">
    <property type="entry name" value="Abhydrolase_6"/>
    <property type="match status" value="1"/>
</dbReference>
<accession>A0A5S4FIK3</accession>
<sequence length="268" mass="28860">MAVVRMAGRRVGGGLRRGGVVSLFRQDHVVDDLTIAGHRKRGPGSAVVCVHGAGVSSRELLPFVDALGERHDVWAIDLPGFGASDKPDRPLTLSALADVVAAWVDQAGLERPCLLGASFGCQVVVDVAVRHPEAAAALVLAGPTVDPRGRSPWRLVGQWLRNARGESPRMTPLNIADYRDAGLRGVLAAFGESIRDRIEDKLTHVSVPTLVLRGGRDRMVPQPWAEEVTRLLPYGRLVVMEGLPHMTPYRDPGGVARCVEDFLSEVAV</sequence>
<evidence type="ECO:0000313" key="3">
    <source>
        <dbReference type="Proteomes" id="UP000309128"/>
    </source>
</evidence>
<feature type="domain" description="AB hydrolase-1" evidence="1">
    <location>
        <begin position="47"/>
        <end position="257"/>
    </location>
</feature>
<dbReference type="PANTHER" id="PTHR43194:SF5">
    <property type="entry name" value="PIMELOYL-[ACYL-CARRIER PROTEIN] METHYL ESTER ESTERASE"/>
    <property type="match status" value="1"/>
</dbReference>